<keyword evidence="4" id="KW-1185">Reference proteome</keyword>
<dbReference type="RefSeq" id="WP_173100191.1">
    <property type="nucleotide sequence ID" value="NZ_CP053892.1"/>
</dbReference>
<dbReference type="EMBL" id="CP053892">
    <property type="protein sequence ID" value="QKG26804.1"/>
    <property type="molecule type" value="Genomic_DNA"/>
</dbReference>
<protein>
    <submittedName>
        <fullName evidence="3">Uncharacterized protein</fullName>
    </submittedName>
</protein>
<feature type="transmembrane region" description="Helical" evidence="2">
    <location>
        <begin position="53"/>
        <end position="78"/>
    </location>
</feature>
<gene>
    <name evidence="3" type="ORF">ACTIVE_8457</name>
</gene>
<keyword evidence="2" id="KW-0472">Membrane</keyword>
<dbReference type="AlphaFoldDB" id="A0A7D4A763"/>
<reference evidence="3 4" key="1">
    <citation type="submission" date="2020-05" db="EMBL/GenBank/DDBJ databases">
        <title>Actinomadura verrucosospora NRRL-B18236 (PFL_A860) Genome sequencing and assembly.</title>
        <authorList>
            <person name="Samborskyy M."/>
        </authorList>
    </citation>
    <scope>NUCLEOTIDE SEQUENCE [LARGE SCALE GENOMIC DNA]</scope>
    <source>
        <strain evidence="3 4">NRRL:B18236</strain>
    </source>
</reference>
<keyword evidence="2" id="KW-0812">Transmembrane</keyword>
<feature type="transmembrane region" description="Helical" evidence="2">
    <location>
        <begin position="117"/>
        <end position="136"/>
    </location>
</feature>
<feature type="region of interest" description="Disordered" evidence="1">
    <location>
        <begin position="321"/>
        <end position="368"/>
    </location>
</feature>
<sequence>MNDESRPRPVFDPGIPVADRAALAAAPQRLVAAHLPAPAPPALTLATVVGRTLWIPAFAFFYGVLPGGWLRVFFLASLDQDDLVGGALRWGRLPVLAMMLTPALQVVLLLLGQTEAAVLLAAVSFTGWVAGALRHLREPAASRAAREHHGRYLLPADFDRPATRLLVRAQRAVDAVLCSQSHRAGLLDDVGDTVVLPRQEWAIASTLAEHTRLRRERHAQRTERLSPRVRALLEPQDRALALSARSVTVRIEALETYARRAADADDAYHEARVLAALPEQNARYRDLLAATAGDELAGADVRGMAEDARRTERALREQVADALGAAPRSSPSPTTAERRPRATGPGGMRRDRGGRVRVRMRVSSPPAR</sequence>
<evidence type="ECO:0000256" key="2">
    <source>
        <dbReference type="SAM" id="Phobius"/>
    </source>
</evidence>
<proteinExistence type="predicted"/>
<dbReference type="Proteomes" id="UP000501240">
    <property type="component" value="Chromosome"/>
</dbReference>
<keyword evidence="2" id="KW-1133">Transmembrane helix</keyword>
<name>A0A7D4A763_ACTVE</name>
<evidence type="ECO:0000313" key="3">
    <source>
        <dbReference type="EMBL" id="QKG26804.1"/>
    </source>
</evidence>
<organism evidence="3 4">
    <name type="scientific">Actinomadura verrucosospora</name>
    <dbReference type="NCBI Taxonomy" id="46165"/>
    <lineage>
        <taxon>Bacteria</taxon>
        <taxon>Bacillati</taxon>
        <taxon>Actinomycetota</taxon>
        <taxon>Actinomycetes</taxon>
        <taxon>Streptosporangiales</taxon>
        <taxon>Thermomonosporaceae</taxon>
        <taxon>Actinomadura</taxon>
    </lineage>
</organism>
<accession>A0A7D4A763</accession>
<feature type="transmembrane region" description="Helical" evidence="2">
    <location>
        <begin position="90"/>
        <end position="111"/>
    </location>
</feature>
<evidence type="ECO:0000313" key="4">
    <source>
        <dbReference type="Proteomes" id="UP000501240"/>
    </source>
</evidence>
<evidence type="ECO:0000256" key="1">
    <source>
        <dbReference type="SAM" id="MobiDB-lite"/>
    </source>
</evidence>